<dbReference type="Gene3D" id="3.40.50.150">
    <property type="entry name" value="Vaccinia Virus protein VP39"/>
    <property type="match status" value="1"/>
</dbReference>
<gene>
    <name evidence="1" type="ORF">AMON00008_LOCUS63015</name>
</gene>
<sequence length="225" mass="25095">MSGRSSRRRGVLVGNEAERTPTVFNVGSSICLLRERGHFDIEGPESTGVRVWPAAVALARFFERSPRDSVLGRRVLELGCGLGLVGLAALAMGAERVLLTDVAGMLPTLWRTLELNPFFCRRGLVEVDDLDWRHVAEGRKTVPGPFGLICWADCVHWPELFEPLCATLERLAGPDTVVLFSAESRGRTEAFLQRMRRSFRVFEVWKSRAAAPGDVDVRIFRGKRC</sequence>
<organism evidence="1">
    <name type="scientific">Alexandrium monilatum</name>
    <dbReference type="NCBI Taxonomy" id="311494"/>
    <lineage>
        <taxon>Eukaryota</taxon>
        <taxon>Sar</taxon>
        <taxon>Alveolata</taxon>
        <taxon>Dinophyceae</taxon>
        <taxon>Gonyaulacales</taxon>
        <taxon>Pyrocystaceae</taxon>
        <taxon>Alexandrium</taxon>
    </lineage>
</organism>
<dbReference type="PANTHER" id="PTHR14614:SF123">
    <property type="entry name" value="OS04G0645500 PROTEIN"/>
    <property type="match status" value="1"/>
</dbReference>
<dbReference type="SUPFAM" id="SSF53335">
    <property type="entry name" value="S-adenosyl-L-methionine-dependent methyltransferases"/>
    <property type="match status" value="1"/>
</dbReference>
<protein>
    <recommendedName>
        <fullName evidence="2">Calmodulin-lysine N-methyltransferase</fullName>
    </recommendedName>
</protein>
<dbReference type="AlphaFoldDB" id="A0A7S4VU57"/>
<proteinExistence type="predicted"/>
<dbReference type="EMBL" id="HBNR01087916">
    <property type="protein sequence ID" value="CAE4666149.1"/>
    <property type="molecule type" value="Transcribed_RNA"/>
</dbReference>
<dbReference type="Pfam" id="PF10294">
    <property type="entry name" value="Methyltransf_16"/>
    <property type="match status" value="1"/>
</dbReference>
<evidence type="ECO:0000313" key="1">
    <source>
        <dbReference type="EMBL" id="CAE4666149.1"/>
    </source>
</evidence>
<name>A0A7S4VU57_9DINO</name>
<accession>A0A7S4VU57</accession>
<dbReference type="InterPro" id="IPR029063">
    <property type="entry name" value="SAM-dependent_MTases_sf"/>
</dbReference>
<dbReference type="InterPro" id="IPR019410">
    <property type="entry name" value="Methyltransf_16"/>
</dbReference>
<evidence type="ECO:0008006" key="2">
    <source>
        <dbReference type="Google" id="ProtNLM"/>
    </source>
</evidence>
<dbReference type="PANTHER" id="PTHR14614">
    <property type="entry name" value="HEPATOCELLULAR CARCINOMA-ASSOCIATED ANTIGEN"/>
    <property type="match status" value="1"/>
</dbReference>
<reference evidence="1" key="1">
    <citation type="submission" date="2021-01" db="EMBL/GenBank/DDBJ databases">
        <authorList>
            <person name="Corre E."/>
            <person name="Pelletier E."/>
            <person name="Niang G."/>
            <person name="Scheremetjew M."/>
            <person name="Finn R."/>
            <person name="Kale V."/>
            <person name="Holt S."/>
            <person name="Cochrane G."/>
            <person name="Meng A."/>
            <person name="Brown T."/>
            <person name="Cohen L."/>
        </authorList>
    </citation>
    <scope>NUCLEOTIDE SEQUENCE</scope>
    <source>
        <strain evidence="1">CCMP3105</strain>
    </source>
</reference>